<evidence type="ECO:0000313" key="1">
    <source>
        <dbReference type="EMBL" id="KYQ51127.1"/>
    </source>
</evidence>
<sequence>VTECNEHRCGAGCVYSETPDVDPQTTPRLRANNQRENIGEDFKEMGQTTGSELRGAMTQTFYRLFGYALLDNGIDDRKTVVHNYSSSSPSSYASCLLTYQRRRTGKSYEIGRSRYFEHAGNAPKLIHDSDAGSTHADFKTVSISSGSQSPSIPRISL</sequence>
<accession>A0A151WTN3</accession>
<evidence type="ECO:0000313" key="2">
    <source>
        <dbReference type="Proteomes" id="UP000075809"/>
    </source>
</evidence>
<gene>
    <name evidence="1" type="ORF">ALC60_09774</name>
</gene>
<dbReference type="Proteomes" id="UP000075809">
    <property type="component" value="Unassembled WGS sequence"/>
</dbReference>
<proteinExistence type="predicted"/>
<reference evidence="1 2" key="1">
    <citation type="submission" date="2015-09" db="EMBL/GenBank/DDBJ databases">
        <title>Trachymyrmex zeteki WGS genome.</title>
        <authorList>
            <person name="Nygaard S."/>
            <person name="Hu H."/>
            <person name="Boomsma J."/>
            <person name="Zhang G."/>
        </authorList>
    </citation>
    <scope>NUCLEOTIDE SEQUENCE [LARGE SCALE GENOMIC DNA]</scope>
    <source>
        <strain evidence="1">Tzet28-1</strain>
        <tissue evidence="1">Whole body</tissue>
    </source>
</reference>
<name>A0A151WTN3_9HYME</name>
<dbReference type="EMBL" id="KQ982757">
    <property type="protein sequence ID" value="KYQ51127.1"/>
    <property type="molecule type" value="Genomic_DNA"/>
</dbReference>
<protein>
    <submittedName>
        <fullName evidence="1">Uncharacterized protein</fullName>
    </submittedName>
</protein>
<keyword evidence="2" id="KW-1185">Reference proteome</keyword>
<feature type="non-terminal residue" evidence="1">
    <location>
        <position position="1"/>
    </location>
</feature>
<dbReference type="AlphaFoldDB" id="A0A151WTN3"/>
<organism evidence="1 2">
    <name type="scientific">Mycetomoellerius zeteki</name>
    <dbReference type="NCBI Taxonomy" id="64791"/>
    <lineage>
        <taxon>Eukaryota</taxon>
        <taxon>Metazoa</taxon>
        <taxon>Ecdysozoa</taxon>
        <taxon>Arthropoda</taxon>
        <taxon>Hexapoda</taxon>
        <taxon>Insecta</taxon>
        <taxon>Pterygota</taxon>
        <taxon>Neoptera</taxon>
        <taxon>Endopterygota</taxon>
        <taxon>Hymenoptera</taxon>
        <taxon>Apocrita</taxon>
        <taxon>Aculeata</taxon>
        <taxon>Formicoidea</taxon>
        <taxon>Formicidae</taxon>
        <taxon>Myrmicinae</taxon>
        <taxon>Mycetomoellerius</taxon>
    </lineage>
</organism>